<dbReference type="EMBL" id="AP003858">
    <property type="protein sequence ID" value="BAD02991.1"/>
    <property type="molecule type" value="Genomic_DNA"/>
</dbReference>
<organism evidence="2 5">
    <name type="scientific">Oryza sativa subsp. japonica</name>
    <name type="common">Rice</name>
    <dbReference type="NCBI Taxonomy" id="39947"/>
    <lineage>
        <taxon>Eukaryota</taxon>
        <taxon>Viridiplantae</taxon>
        <taxon>Streptophyta</taxon>
        <taxon>Embryophyta</taxon>
        <taxon>Tracheophyta</taxon>
        <taxon>Spermatophyta</taxon>
        <taxon>Magnoliopsida</taxon>
        <taxon>Liliopsida</taxon>
        <taxon>Poales</taxon>
        <taxon>Poaceae</taxon>
        <taxon>BOP clade</taxon>
        <taxon>Oryzoideae</taxon>
        <taxon>Oryzeae</taxon>
        <taxon>Oryzinae</taxon>
        <taxon>Oryza</taxon>
        <taxon>Oryza sativa</taxon>
    </lineage>
</organism>
<gene>
    <name evidence="4" type="ordered locus">Os08g0202500</name>
    <name evidence="2" type="ORF">OJ1014_H11.3</name>
    <name evidence="3" type="ORF">OSJNBa0073I05.146</name>
</gene>
<protein>
    <submittedName>
        <fullName evidence="4">Os08g0202500 protein</fullName>
    </submittedName>
</protein>
<proteinExistence type="predicted"/>
<feature type="compositionally biased region" description="Low complexity" evidence="1">
    <location>
        <begin position="53"/>
        <end position="63"/>
    </location>
</feature>
<dbReference type="Proteomes" id="UP000000763">
    <property type="component" value="Chromosome 8"/>
</dbReference>
<evidence type="ECO:0000313" key="4">
    <source>
        <dbReference type="EMBL" id="BAF23134.1"/>
    </source>
</evidence>
<feature type="compositionally biased region" description="Low complexity" evidence="1">
    <location>
        <begin position="78"/>
        <end position="88"/>
    </location>
</feature>
<sequence>MAIGRRQERRATPRPRRRTFLQLVSAGSSTAATRARARGVSHRDVKPQRSRRPAASTPASRRTYGGRPQVHPIRRARPSPTSTSLSCTPRRRPGRTRWCALPCPRFSPPSFALPCRAASVWQATRRPRPLNLVVWPSASRQQHPILILV</sequence>
<reference evidence="4" key="8">
    <citation type="submission" date="2012-08" db="EMBL/GenBank/DDBJ databases">
        <title>Oryza sativa nipponbare(GA3) genomic DNA, chromosome 8.</title>
        <authorList>
            <consortium name="IRGSP(International Rice Genome Sequencing Project)"/>
        </authorList>
    </citation>
    <scope>NUCLEOTIDE SEQUENCE</scope>
</reference>
<dbReference type="KEGG" id="dosa:Os08g0202500"/>
<dbReference type="AlphaFoldDB" id="Q6ZKW3"/>
<feature type="compositionally biased region" description="Basic and acidic residues" evidence="1">
    <location>
        <begin position="1"/>
        <end position="11"/>
    </location>
</feature>
<feature type="region of interest" description="Disordered" evidence="1">
    <location>
        <begin position="1"/>
        <end position="93"/>
    </location>
</feature>
<dbReference type="EMBL" id="AP005442">
    <property type="protein sequence ID" value="BAD03604.1"/>
    <property type="molecule type" value="Genomic_DNA"/>
</dbReference>
<reference evidence="4" key="5">
    <citation type="journal article" date="2007" name="Genome Res.">
        <title>Curated Genome Annotation of Oryza sativa ssp. japonica and Comparative Genome Analysis with Arabidopsis thaliana.</title>
        <authorList>
            <consortium name="The Rice Annotation Project (RAP)"/>
            <person name="Itoh T."/>
            <person name="Tanaka T."/>
            <person name="Barrero R.A."/>
            <person name="Yamasaki C."/>
            <person name="Fujii Y."/>
            <person name="Hilton P.B."/>
            <person name="Antonio B.A."/>
            <person name="Aono H."/>
            <person name="Apweiler R."/>
            <person name="Bruskiewich R."/>
            <person name="Bureau T."/>
            <person name="Burr F."/>
            <person name="Costa de Oliveira A."/>
            <person name="Fuks G."/>
            <person name="Habara T."/>
            <person name="Haberer G."/>
            <person name="Han B."/>
            <person name="Harada E."/>
            <person name="Hiraki A.T."/>
            <person name="Hirochika H."/>
            <person name="Hoen D."/>
            <person name="Hokari H."/>
            <person name="Hosokawa S."/>
            <person name="Hsing Y."/>
            <person name="Ikawa H."/>
            <person name="Ikeo K."/>
            <person name="Imanishi T."/>
            <person name="Ito Y."/>
            <person name="Jaiswal P."/>
            <person name="Kanno M."/>
            <person name="Kawahara Y."/>
            <person name="Kawamura T."/>
            <person name="Kawashima H."/>
            <person name="Khurana J.P."/>
            <person name="Kikuchi S."/>
            <person name="Komatsu S."/>
            <person name="Koyanagi K.O."/>
            <person name="Kubooka H."/>
            <person name="Lieberherr D."/>
            <person name="Lin Y.C."/>
            <person name="Lonsdale D."/>
            <person name="Matsumoto T."/>
            <person name="Matsuya A."/>
            <person name="McCombie W.R."/>
            <person name="Messing J."/>
            <person name="Miyao A."/>
            <person name="Mulder N."/>
            <person name="Nagamura Y."/>
            <person name="Nam J."/>
            <person name="Namiki N."/>
            <person name="Numa H."/>
            <person name="Nurimoto S."/>
            <person name="O'donovan C."/>
            <person name="Ohyanagi H."/>
            <person name="Okido T."/>
            <person name="Oota S."/>
            <person name="Osato N."/>
            <person name="Palmer L.E."/>
            <person name="Quetier F."/>
            <person name="Raghuvanshi S."/>
            <person name="Saichi N."/>
            <person name="Sakai H."/>
            <person name="Sakai Y."/>
            <person name="Sakata K."/>
            <person name="Sakurai T."/>
            <person name="Sato F."/>
            <person name="Sato Y."/>
            <person name="Schoof H."/>
            <person name="Seki M."/>
            <person name="Shibata M."/>
            <person name="Shimizu Y."/>
            <person name="Shinozaki K."/>
            <person name="Shinso Y."/>
            <person name="Singh N.K."/>
            <person name="Smith-White B."/>
            <person name="Takeda J."/>
            <person name="Tanino M."/>
            <person name="Tatusova T."/>
            <person name="Thongjuea S."/>
            <person name="Todokoro F."/>
            <person name="Tsugane M."/>
            <person name="Tyagi A.K."/>
            <person name="Vanavichit A."/>
            <person name="Wang A."/>
            <person name="Wing R.A."/>
            <person name="Yamaguchi K."/>
            <person name="Yamamoto M."/>
            <person name="Yamamoto N."/>
            <person name="Yu Y."/>
            <person name="Zhang H."/>
            <person name="Zhao Q."/>
            <person name="Higo K."/>
            <person name="Burr B."/>
            <person name="Gojobori T."/>
            <person name="Sasaki T."/>
        </authorList>
    </citation>
    <scope>NUCLEOTIDE SEQUENCE</scope>
</reference>
<reference evidence="3" key="2">
    <citation type="submission" date="2002-06" db="EMBL/GenBank/DDBJ databases">
        <title>Oryza sativa nipponbare(GA3) genomic DNA, chromosome 8, BAC clone:OSJNBa0073I05.</title>
        <authorList>
            <person name="Sasaki T."/>
            <person name="Matsumoto T."/>
            <person name="Katayose Y."/>
        </authorList>
    </citation>
    <scope>NUCLEOTIDE SEQUENCE</scope>
</reference>
<accession>Q6ZKW3</accession>
<dbReference type="EMBL" id="AP008214">
    <property type="protein sequence ID" value="BAF23134.1"/>
    <property type="molecule type" value="Genomic_DNA"/>
</dbReference>
<reference evidence="4 5" key="3">
    <citation type="journal article" date="2005" name="Nature">
        <title>The map-based sequence of the rice genome.</title>
        <authorList>
            <consortium name="International rice genome sequencing project (IRGSP)"/>
            <person name="Matsumoto T."/>
            <person name="Wu J."/>
            <person name="Kanamori H."/>
            <person name="Katayose Y."/>
            <person name="Fujisawa M."/>
            <person name="Namiki N."/>
            <person name="Mizuno H."/>
            <person name="Yamamoto K."/>
            <person name="Antonio B.A."/>
            <person name="Baba T."/>
            <person name="Sakata K."/>
            <person name="Nagamura Y."/>
            <person name="Aoki H."/>
            <person name="Arikawa K."/>
            <person name="Arita K."/>
            <person name="Bito T."/>
            <person name="Chiden Y."/>
            <person name="Fujitsuka N."/>
            <person name="Fukunaka R."/>
            <person name="Hamada M."/>
            <person name="Harada C."/>
            <person name="Hayashi A."/>
            <person name="Hijishita S."/>
            <person name="Honda M."/>
            <person name="Hosokawa S."/>
            <person name="Ichikawa Y."/>
            <person name="Idonuma A."/>
            <person name="Iijima M."/>
            <person name="Ikeda M."/>
            <person name="Ikeno M."/>
            <person name="Ito K."/>
            <person name="Ito S."/>
            <person name="Ito T."/>
            <person name="Ito Y."/>
            <person name="Ito Y."/>
            <person name="Iwabuchi A."/>
            <person name="Kamiya K."/>
            <person name="Karasawa W."/>
            <person name="Kurita K."/>
            <person name="Katagiri S."/>
            <person name="Kikuta A."/>
            <person name="Kobayashi H."/>
            <person name="Kobayashi N."/>
            <person name="Machita K."/>
            <person name="Maehara T."/>
            <person name="Masukawa M."/>
            <person name="Mizubayashi T."/>
            <person name="Mukai Y."/>
            <person name="Nagasaki H."/>
            <person name="Nagata Y."/>
            <person name="Naito S."/>
            <person name="Nakashima M."/>
            <person name="Nakama Y."/>
            <person name="Nakamichi Y."/>
            <person name="Nakamura M."/>
            <person name="Meguro A."/>
            <person name="Negishi M."/>
            <person name="Ohta I."/>
            <person name="Ohta T."/>
            <person name="Okamoto M."/>
            <person name="Ono N."/>
            <person name="Saji S."/>
            <person name="Sakaguchi M."/>
            <person name="Sakai K."/>
            <person name="Shibata M."/>
            <person name="Shimokawa T."/>
            <person name="Song J."/>
            <person name="Takazaki Y."/>
            <person name="Terasawa K."/>
            <person name="Tsugane M."/>
            <person name="Tsuji K."/>
            <person name="Ueda S."/>
            <person name="Waki K."/>
            <person name="Yamagata H."/>
            <person name="Yamamoto M."/>
            <person name="Yamamoto S."/>
            <person name="Yamane H."/>
            <person name="Yoshiki S."/>
            <person name="Yoshihara R."/>
            <person name="Yukawa K."/>
            <person name="Zhong H."/>
            <person name="Yano M."/>
            <person name="Yuan Q."/>
            <person name="Ouyang S."/>
            <person name="Liu J."/>
            <person name="Jones K.M."/>
            <person name="Gansberger K."/>
            <person name="Moffat K."/>
            <person name="Hill J."/>
            <person name="Bera J."/>
            <person name="Fadrosh D."/>
            <person name="Jin S."/>
            <person name="Johri S."/>
            <person name="Kim M."/>
            <person name="Overton L."/>
            <person name="Reardon M."/>
            <person name="Tsitrin T."/>
            <person name="Vuong H."/>
            <person name="Weaver B."/>
            <person name="Ciecko A."/>
            <person name="Tallon L."/>
            <person name="Jackson J."/>
            <person name="Pai G."/>
            <person name="Aken S.V."/>
            <person name="Utterback T."/>
            <person name="Reidmuller S."/>
            <person name="Feldblyum T."/>
            <person name="Hsiao J."/>
            <person name="Zismann V."/>
            <person name="Iobst S."/>
            <person name="de Vazeille A.R."/>
            <person name="Buell C.R."/>
            <person name="Ying K."/>
            <person name="Li Y."/>
            <person name="Lu T."/>
            <person name="Huang Y."/>
            <person name="Zhao Q."/>
            <person name="Feng Q."/>
            <person name="Zhang L."/>
            <person name="Zhu J."/>
            <person name="Weng Q."/>
            <person name="Mu J."/>
            <person name="Lu Y."/>
            <person name="Fan D."/>
            <person name="Liu Y."/>
            <person name="Guan J."/>
            <person name="Zhang Y."/>
            <person name="Yu S."/>
            <person name="Liu X."/>
            <person name="Zhang Y."/>
            <person name="Hong G."/>
            <person name="Han B."/>
            <person name="Choisne N."/>
            <person name="Demange N."/>
            <person name="Orjeda G."/>
            <person name="Samain S."/>
            <person name="Cattolico L."/>
            <person name="Pelletier E."/>
            <person name="Couloux A."/>
            <person name="Segurens B."/>
            <person name="Wincker P."/>
            <person name="D'Hont A."/>
            <person name="Scarpelli C."/>
            <person name="Weissenbach J."/>
            <person name="Salanoubat M."/>
            <person name="Quetier F."/>
            <person name="Yu Y."/>
            <person name="Kim H.R."/>
            <person name="Rambo T."/>
            <person name="Currie J."/>
            <person name="Collura K."/>
            <person name="Luo M."/>
            <person name="Yang T."/>
            <person name="Ammiraju J.S.S."/>
            <person name="Engler F."/>
            <person name="Soderlund C."/>
            <person name="Wing R.A."/>
            <person name="Palmer L.E."/>
            <person name="de la Bastide M."/>
            <person name="Spiegel L."/>
            <person name="Nascimento L."/>
            <person name="Zutavern T."/>
            <person name="O'Shaughnessy A."/>
            <person name="Dike S."/>
            <person name="Dedhia N."/>
            <person name="Preston R."/>
            <person name="Balija V."/>
            <person name="McCombie W.R."/>
            <person name="Chow T."/>
            <person name="Chen H."/>
            <person name="Chung M."/>
            <person name="Chen C."/>
            <person name="Shaw J."/>
            <person name="Wu H."/>
            <person name="Hsiao K."/>
            <person name="Chao Y."/>
            <person name="Chu M."/>
            <person name="Cheng C."/>
            <person name="Hour A."/>
            <person name="Lee P."/>
            <person name="Lin S."/>
            <person name="Lin Y."/>
            <person name="Liou J."/>
            <person name="Liu S."/>
            <person name="Hsing Y."/>
            <person name="Raghuvanshi S."/>
            <person name="Mohanty A."/>
            <person name="Bharti A.K."/>
            <person name="Gaur A."/>
            <person name="Gupta V."/>
            <person name="Kumar D."/>
            <person name="Ravi V."/>
            <person name="Vij S."/>
            <person name="Kapur A."/>
            <person name="Khurana P."/>
            <person name="Khurana P."/>
            <person name="Khurana J.P."/>
            <person name="Tyagi A.K."/>
            <person name="Gaikwad K."/>
            <person name="Singh A."/>
            <person name="Dalal V."/>
            <person name="Srivastava S."/>
            <person name="Dixit A."/>
            <person name="Pal A.K."/>
            <person name="Ghazi I.A."/>
            <person name="Yadav M."/>
            <person name="Pandit A."/>
            <person name="Bhargava A."/>
            <person name="Sureshbabu K."/>
            <person name="Batra K."/>
            <person name="Sharma T.R."/>
            <person name="Mohapatra T."/>
            <person name="Singh N.K."/>
            <person name="Messing J."/>
            <person name="Nelson A.B."/>
            <person name="Fuks G."/>
            <person name="Kavchok S."/>
            <person name="Keizer G."/>
            <person name="Linton E."/>
            <person name="Llaca V."/>
            <person name="Song R."/>
            <person name="Tanyolac B."/>
            <person name="Young S."/>
            <person name="Ho-Il K."/>
            <person name="Hahn J.H."/>
            <person name="Sangsakoo G."/>
            <person name="Vanavichit A."/>
            <person name="de Mattos Luiz.A.T."/>
            <person name="Zimmer P.D."/>
            <person name="Malone G."/>
            <person name="Dellagostin O."/>
            <person name="de Oliveira A.C."/>
            <person name="Bevan M."/>
            <person name="Bancroft I."/>
            <person name="Minx P."/>
            <person name="Cordum H."/>
            <person name="Wilson R."/>
            <person name="Cheng Z."/>
            <person name="Jin W."/>
            <person name="Jiang J."/>
            <person name="Leong S.A."/>
            <person name="Iwama H."/>
            <person name="Gojobori T."/>
            <person name="Itoh T."/>
            <person name="Niimura Y."/>
            <person name="Fujii Y."/>
            <person name="Habara T."/>
            <person name="Sakai H."/>
            <person name="Sato Y."/>
            <person name="Wilson G."/>
            <person name="Kumar K."/>
            <person name="McCouch S."/>
            <person name="Juretic N."/>
            <person name="Hoen D."/>
            <person name="Wright S."/>
            <person name="Bruskiewich R."/>
            <person name="Bureau T."/>
            <person name="Miyao A."/>
            <person name="Hirochika H."/>
            <person name="Nishikawa T."/>
            <person name="Kadowaki K."/>
            <person name="Sugiura M."/>
            <person name="Burr B."/>
            <person name="Sasaki T."/>
        </authorList>
    </citation>
    <scope>NUCLEOTIDE SEQUENCE [LARGE SCALE GENOMIC DNA]</scope>
    <source>
        <strain evidence="5">cv. Nipponbare</strain>
    </source>
</reference>
<evidence type="ECO:0000256" key="1">
    <source>
        <dbReference type="SAM" id="MobiDB-lite"/>
    </source>
</evidence>
<reference evidence="5" key="7">
    <citation type="journal article" date="2008" name="Nucleic Acids Res.">
        <title>The rice annotation project database (RAP-DB): 2008 update.</title>
        <authorList>
            <consortium name="The rice annotation project (RAP)"/>
        </authorList>
    </citation>
    <scope>GENOME REANNOTATION</scope>
    <source>
        <strain evidence="5">cv. Nipponbare</strain>
    </source>
</reference>
<feature type="compositionally biased region" description="Low complexity" evidence="1">
    <location>
        <begin position="24"/>
        <end position="34"/>
    </location>
</feature>
<name>Q6ZKW3_ORYSJ</name>
<evidence type="ECO:0000313" key="2">
    <source>
        <dbReference type="EMBL" id="BAD02991.1"/>
    </source>
</evidence>
<evidence type="ECO:0000313" key="3">
    <source>
        <dbReference type="EMBL" id="BAD03604.1"/>
    </source>
</evidence>
<evidence type="ECO:0000313" key="5">
    <source>
        <dbReference type="Proteomes" id="UP000000763"/>
    </source>
</evidence>
<reference evidence="4" key="4">
    <citation type="journal article" date="2006" name="Nucleic Acids Res.">
        <title>The Rice Annotation Project Database (RAP-DB): hub for Oryza sativa ssp. japonica genome information.</title>
        <authorList>
            <person name="Ohyanagi H."/>
            <person name="Tanaka T."/>
            <person name="Sakai H."/>
            <person name="Shigemoto Y."/>
            <person name="Yamaguchi K."/>
            <person name="Habara T."/>
            <person name="Fujii Y."/>
            <person name="Antonio B.A."/>
            <person name="Nagamura Y."/>
            <person name="Imanishi T."/>
            <person name="Ikeo K."/>
            <person name="Itoh T."/>
            <person name="Gojobori T."/>
            <person name="Sasaki T."/>
        </authorList>
    </citation>
    <scope>NUCLEOTIDE SEQUENCE</scope>
</reference>
<reference evidence="4" key="6">
    <citation type="journal article" date="2008" name="Nucleic Acids Res.">
        <title>The Rice Annotation Project Database (RAP-DB): 2008 update.</title>
        <authorList>
            <consortium name="The Rice Annotation Project (RAP)"/>
            <person name="Tanaka T."/>
            <person name="Antonio B.A."/>
            <person name="Kikuchi S."/>
            <person name="Matsumoto T."/>
            <person name="Nagamura Y."/>
            <person name="Numa H."/>
            <person name="Sakai H."/>
            <person name="Wu J."/>
            <person name="Itoh T."/>
            <person name="Sasaki T."/>
            <person name="Aono R."/>
            <person name="Fujii Y."/>
            <person name="Habara T."/>
            <person name="Harada E."/>
            <person name="Kanno M."/>
            <person name="Kawahara Y."/>
            <person name="Kawashima H."/>
            <person name="Kubooka H."/>
            <person name="Matsuya A."/>
            <person name="Nakaoka H."/>
            <person name="Saichi N."/>
            <person name="Sanbonmatsu R."/>
            <person name="Sato Y."/>
            <person name="Shinso Y."/>
            <person name="Suzuki M."/>
            <person name="Takeda J."/>
            <person name="Tanino M."/>
            <person name="Todokoro F."/>
            <person name="Yamaguchi K."/>
            <person name="Yamamoto N."/>
            <person name="Yamasaki C."/>
            <person name="Imanishi T."/>
            <person name="Okido T."/>
            <person name="Tada M."/>
            <person name="Ikeo K."/>
            <person name="Tateno Y."/>
            <person name="Gojobori T."/>
            <person name="Lin Y.C."/>
            <person name="Wei F.J."/>
            <person name="Hsing Y.I."/>
            <person name="Zhao Q."/>
            <person name="Han B."/>
            <person name="Kramer M.R."/>
            <person name="McCombie R.W."/>
            <person name="Lonsdale D."/>
            <person name="O'Donovan C.C."/>
            <person name="Whitfield E.J."/>
            <person name="Apweiler R."/>
            <person name="Koyanagi K.O."/>
            <person name="Khurana J.P."/>
            <person name="Raghuvanshi S."/>
            <person name="Singh N.K."/>
            <person name="Tyagi A.K."/>
            <person name="Haberer G."/>
            <person name="Fujisawa M."/>
            <person name="Hosokawa S."/>
            <person name="Ito Y."/>
            <person name="Ikawa H."/>
            <person name="Shibata M."/>
            <person name="Yamamoto M."/>
            <person name="Bruskiewich R.M."/>
            <person name="Hoen D.R."/>
            <person name="Bureau TE."/>
            <person name="Namiki N."/>
            <person name="Ohyanagi H."/>
            <person name="Sakai Y."/>
            <person name="Nobushima S."/>
            <person name="Sakata K."/>
            <person name="Barrero R.A."/>
            <person name="Sato Y."/>
            <person name="Souvorov A."/>
            <person name="Smith-White B."/>
            <person name="Tatusova T."/>
            <person name="An S."/>
            <person name="An G."/>
            <person name="OOta S."/>
            <person name="Fuks G."/>
            <person name="Messing J."/>
            <person name="Christie K.R."/>
            <person name="Lieberherr D."/>
            <person name="Kim H."/>
            <person name="Zuccolo A."/>
            <person name="Wing R.A."/>
            <person name="Nobuta K."/>
            <person name="Green P.J."/>
            <person name="Lu C."/>
            <person name="Meyers BC."/>
            <person name="Chaparro C."/>
            <person name="Piegu B."/>
            <person name="Panaud O."/>
            <person name="Echeverria M."/>
        </authorList>
    </citation>
    <scope>NUCLEOTIDE SEQUENCE</scope>
</reference>
<reference evidence="4" key="9">
    <citation type="submission" date="2012-08" db="EMBL/GenBank/DDBJ databases">
        <title>The Second Rice Annotation Project Meeting (RAP2).</title>
        <authorList>
            <consortium name="The Rice Annotation Project (RAP)"/>
        </authorList>
    </citation>
    <scope>NUCLEOTIDE SEQUENCE</scope>
</reference>
<reference evidence="2" key="1">
    <citation type="submission" date="2001-07" db="EMBL/GenBank/DDBJ databases">
        <title>Oryza sativa nipponbare(GA3) genomic DNA, chromosome 8, BAC clone:OJ1014_H11.</title>
        <authorList>
            <person name="Sasaki T."/>
            <person name="Matsumoto T."/>
            <person name="Yamamoto K."/>
        </authorList>
    </citation>
    <scope>NUCLEOTIDE SEQUENCE</scope>
</reference>